<gene>
    <name evidence="2" type="ORF">QRD02_06995</name>
</gene>
<evidence type="ECO:0000313" key="2">
    <source>
        <dbReference type="EMBL" id="MDN3724123.1"/>
    </source>
</evidence>
<reference evidence="2 3" key="1">
    <citation type="submission" date="2023-06" db="EMBL/GenBank/DDBJ databases">
        <authorList>
            <person name="Ye Y.-Q."/>
            <person name="Du Z.-J."/>
        </authorList>
    </citation>
    <scope>NUCLEOTIDE SEQUENCE [LARGE SCALE GENOMIC DNA]</scope>
    <source>
        <strain evidence="2 3">SDUM287046</strain>
    </source>
</reference>
<dbReference type="PROSITE" id="PS50042">
    <property type="entry name" value="CNMP_BINDING_3"/>
    <property type="match status" value="1"/>
</dbReference>
<dbReference type="InterPro" id="IPR000595">
    <property type="entry name" value="cNMP-bd_dom"/>
</dbReference>
<evidence type="ECO:0000313" key="3">
    <source>
        <dbReference type="Proteomes" id="UP001244787"/>
    </source>
</evidence>
<dbReference type="RefSeq" id="WP_290254215.1">
    <property type="nucleotide sequence ID" value="NZ_JAUGQQ010000003.1"/>
</dbReference>
<comment type="caution">
    <text evidence="2">The sequence shown here is derived from an EMBL/GenBank/DDBJ whole genome shotgun (WGS) entry which is preliminary data.</text>
</comment>
<protein>
    <submittedName>
        <fullName evidence="2">Crp/Fnr family transcriptional regulator</fullName>
    </submittedName>
</protein>
<dbReference type="CDD" id="cd00038">
    <property type="entry name" value="CAP_ED"/>
    <property type="match status" value="1"/>
</dbReference>
<dbReference type="InterPro" id="IPR014710">
    <property type="entry name" value="RmlC-like_jellyroll"/>
</dbReference>
<dbReference type="Gene3D" id="2.60.120.10">
    <property type="entry name" value="Jelly Rolls"/>
    <property type="match status" value="1"/>
</dbReference>
<organism evidence="2 3">
    <name type="scientific">Aequorivita aurantiaca</name>
    <dbReference type="NCBI Taxonomy" id="3053356"/>
    <lineage>
        <taxon>Bacteria</taxon>
        <taxon>Pseudomonadati</taxon>
        <taxon>Bacteroidota</taxon>
        <taxon>Flavobacteriia</taxon>
        <taxon>Flavobacteriales</taxon>
        <taxon>Flavobacteriaceae</taxon>
        <taxon>Aequorivita</taxon>
    </lineage>
</organism>
<feature type="domain" description="Cyclic nucleotide-binding" evidence="1">
    <location>
        <begin position="21"/>
        <end position="129"/>
    </location>
</feature>
<keyword evidence="3" id="KW-1185">Reference proteome</keyword>
<dbReference type="SUPFAM" id="SSF51206">
    <property type="entry name" value="cAMP-binding domain-like"/>
    <property type="match status" value="1"/>
</dbReference>
<name>A0ABT8DGT1_9FLAO</name>
<dbReference type="Pfam" id="PF00027">
    <property type="entry name" value="cNMP_binding"/>
    <property type="match status" value="1"/>
</dbReference>
<proteinExistence type="predicted"/>
<evidence type="ECO:0000259" key="1">
    <source>
        <dbReference type="PROSITE" id="PS50042"/>
    </source>
</evidence>
<dbReference type="InterPro" id="IPR018490">
    <property type="entry name" value="cNMP-bd_dom_sf"/>
</dbReference>
<dbReference type="Proteomes" id="UP001244787">
    <property type="component" value="Unassembled WGS sequence"/>
</dbReference>
<dbReference type="EMBL" id="JAUGQQ010000003">
    <property type="protein sequence ID" value="MDN3724123.1"/>
    <property type="molecule type" value="Genomic_DNA"/>
</dbReference>
<sequence length="197" mass="22957">MKAKEDLYVSLINTIKNTVPISDSDLNLVIELFEPKQLNKKEFLLFKGDVSHHMRFVCDGCLRVYSNNEKGEEFIVQFGIKNWWVNDLHSYLSNAPAQYTIQAIRASTVLQIHRDKLETLFNKVPIMERFFRIKIQSAYVATQVHTLKAISETSESRYLNFLSKYRDIEQAVPQYMVASYLGISPEHLSTIRKKLHQ</sequence>
<accession>A0ABT8DGT1</accession>